<gene>
    <name evidence="3" type="ORF">g.11234</name>
</gene>
<keyword evidence="1" id="KW-0175">Coiled coil</keyword>
<dbReference type="Gene3D" id="3.40.50.12370">
    <property type="match status" value="1"/>
</dbReference>
<feature type="coiled-coil region" evidence="1">
    <location>
        <begin position="384"/>
        <end position="411"/>
    </location>
</feature>
<feature type="domain" description="UspA" evidence="2">
    <location>
        <begin position="193"/>
        <end position="329"/>
    </location>
</feature>
<dbReference type="EMBL" id="GDKF01003498">
    <property type="protein sequence ID" value="JAT75124.1"/>
    <property type="molecule type" value="Transcribed_RNA"/>
</dbReference>
<protein>
    <recommendedName>
        <fullName evidence="2">UspA domain-containing protein</fullName>
    </recommendedName>
</protein>
<name>A0A1D2A7H7_AUXPR</name>
<dbReference type="AlphaFoldDB" id="A0A1D2A7H7"/>
<sequence>MAGHGNTGRGRNIALCCAHWSDSSTVHAWTWMKQYLLKRETMFGQGTRLDPSDHLIIVHVGKGGEKERWKMGGPLIPDLETCLESFPHTIEDLAGSIQGNIREFLDRAKIDIVVFGNRYPQSVLKALSLVSVRDWVKQHVNTPYIIIRPEAVRNVRMRFGSGPETSAESVVSPGGTFPPPRRIAIAYPTLAIGRALLQMARERVLQPSDTIDIVHVFPRDDADNPMKEVMKGTLKLMRAMTLQKAGSNEVSELDSINFGASELEGFNVNLNVILKGERKSQLSQYLETEKIELLIIGARSSNALQKTLSGGSTSSHLIDNGACPVMVIPYVAMGITEEDEGYGSPDASCPTMPLSPSYAAPTGQRSEIARQSFQVQQQAVSDVVMRLQQQLLERDRTIAELRSQLAALQEAQRTT</sequence>
<reference evidence="3" key="1">
    <citation type="submission" date="2015-08" db="EMBL/GenBank/DDBJ databases">
        <authorList>
            <person name="Babu N.S."/>
            <person name="Beckwith C.J."/>
            <person name="Beseler K.G."/>
            <person name="Brison A."/>
            <person name="Carone J.V."/>
            <person name="Caskin T.P."/>
            <person name="Diamond M."/>
            <person name="Durham M.E."/>
            <person name="Foxe J.M."/>
            <person name="Go M."/>
            <person name="Henderson B.A."/>
            <person name="Jones I.B."/>
            <person name="McGettigan J.A."/>
            <person name="Micheletti S.J."/>
            <person name="Nasrallah M.E."/>
            <person name="Ortiz D."/>
            <person name="Piller C.R."/>
            <person name="Privatt S.R."/>
            <person name="Schneider S.L."/>
            <person name="Sharp S."/>
            <person name="Smith T.C."/>
            <person name="Stanton J.D."/>
            <person name="Ullery H.E."/>
            <person name="Wilson R.J."/>
            <person name="Serrano M.G."/>
            <person name="Buck G."/>
            <person name="Lee V."/>
            <person name="Wang Y."/>
            <person name="Carvalho R."/>
            <person name="Voegtly L."/>
            <person name="Shi R."/>
            <person name="Duckworth R."/>
            <person name="Johnson A."/>
            <person name="Loviza R."/>
            <person name="Walstead R."/>
            <person name="Shah Z."/>
            <person name="Kiflezghi M."/>
            <person name="Wade K."/>
            <person name="Ball S.L."/>
            <person name="Bradley K.W."/>
            <person name="Asai D.J."/>
            <person name="Bowman C.A."/>
            <person name="Russell D.A."/>
            <person name="Pope W.H."/>
            <person name="Jacobs-Sera D."/>
            <person name="Hendrix R.W."/>
            <person name="Hatfull G.F."/>
        </authorList>
    </citation>
    <scope>NUCLEOTIDE SEQUENCE</scope>
</reference>
<dbReference type="SUPFAM" id="SSF52402">
    <property type="entry name" value="Adenine nucleotide alpha hydrolases-like"/>
    <property type="match status" value="1"/>
</dbReference>
<evidence type="ECO:0000313" key="3">
    <source>
        <dbReference type="EMBL" id="JAT75124.1"/>
    </source>
</evidence>
<dbReference type="Pfam" id="PF00582">
    <property type="entry name" value="Usp"/>
    <property type="match status" value="1"/>
</dbReference>
<proteinExistence type="predicted"/>
<dbReference type="PANTHER" id="PTHR46100">
    <property type="entry name" value="IMP2'P"/>
    <property type="match status" value="1"/>
</dbReference>
<organism evidence="3">
    <name type="scientific">Auxenochlorella protothecoides</name>
    <name type="common">Green microalga</name>
    <name type="synonym">Chlorella protothecoides</name>
    <dbReference type="NCBI Taxonomy" id="3075"/>
    <lineage>
        <taxon>Eukaryota</taxon>
        <taxon>Viridiplantae</taxon>
        <taxon>Chlorophyta</taxon>
        <taxon>core chlorophytes</taxon>
        <taxon>Trebouxiophyceae</taxon>
        <taxon>Chlorellales</taxon>
        <taxon>Chlorellaceae</taxon>
        <taxon>Auxenochlorella</taxon>
    </lineage>
</organism>
<dbReference type="InterPro" id="IPR006016">
    <property type="entry name" value="UspA"/>
</dbReference>
<dbReference type="PANTHER" id="PTHR46100:SF4">
    <property type="entry name" value="USPA DOMAIN-CONTAINING PROTEIN"/>
    <property type="match status" value="1"/>
</dbReference>
<evidence type="ECO:0000256" key="1">
    <source>
        <dbReference type="SAM" id="Coils"/>
    </source>
</evidence>
<accession>A0A1D2A7H7</accession>
<evidence type="ECO:0000259" key="2">
    <source>
        <dbReference type="Pfam" id="PF00582"/>
    </source>
</evidence>